<organism evidence="1 2">
    <name type="scientific">Armadillidium nasatum</name>
    <dbReference type="NCBI Taxonomy" id="96803"/>
    <lineage>
        <taxon>Eukaryota</taxon>
        <taxon>Metazoa</taxon>
        <taxon>Ecdysozoa</taxon>
        <taxon>Arthropoda</taxon>
        <taxon>Crustacea</taxon>
        <taxon>Multicrustacea</taxon>
        <taxon>Malacostraca</taxon>
        <taxon>Eumalacostraca</taxon>
        <taxon>Peracarida</taxon>
        <taxon>Isopoda</taxon>
        <taxon>Oniscidea</taxon>
        <taxon>Crinocheta</taxon>
        <taxon>Armadillidiidae</taxon>
        <taxon>Armadillidium</taxon>
    </lineage>
</organism>
<evidence type="ECO:0000313" key="1">
    <source>
        <dbReference type="EMBL" id="KAB7505229.1"/>
    </source>
</evidence>
<proteinExistence type="predicted"/>
<comment type="caution">
    <text evidence="1">The sequence shown here is derived from an EMBL/GenBank/DDBJ whole genome shotgun (WGS) entry which is preliminary data.</text>
</comment>
<dbReference type="OrthoDB" id="6347512at2759"/>
<sequence length="175" mass="20000">MYCEKLQLPMLVVPPAEFFFLCYVSGDIVAVHRSGHMLANIRERVQFLKSYECSGVEEMMGKLALSSIELINFVLLTYLDLTVSSVAYSERWKEVLSSYVGESFYNKLASVPNIRHFGSICRALPYLPLSCEYFQNNNDFISDRSLRSEVVNEILSVLKSKHLDGILRCAKTYCQ</sequence>
<protein>
    <submittedName>
        <fullName evidence="1">Uncharacterized protein</fullName>
    </submittedName>
</protein>
<dbReference type="EMBL" id="SEYY01001563">
    <property type="protein sequence ID" value="KAB7505229.1"/>
    <property type="molecule type" value="Genomic_DNA"/>
</dbReference>
<keyword evidence="2" id="KW-1185">Reference proteome</keyword>
<dbReference type="Proteomes" id="UP000326759">
    <property type="component" value="Unassembled WGS sequence"/>
</dbReference>
<name>A0A5N5TGB5_9CRUS</name>
<evidence type="ECO:0000313" key="2">
    <source>
        <dbReference type="Proteomes" id="UP000326759"/>
    </source>
</evidence>
<accession>A0A5N5TGB5</accession>
<gene>
    <name evidence="1" type="ORF">Anas_11640</name>
</gene>
<dbReference type="AlphaFoldDB" id="A0A5N5TGB5"/>
<reference evidence="1 2" key="1">
    <citation type="journal article" date="2019" name="PLoS Biol.">
        <title>Sex chromosomes control vertical transmission of feminizing Wolbachia symbionts in an isopod.</title>
        <authorList>
            <person name="Becking T."/>
            <person name="Chebbi M.A."/>
            <person name="Giraud I."/>
            <person name="Moumen B."/>
            <person name="Laverre T."/>
            <person name="Caubet Y."/>
            <person name="Peccoud J."/>
            <person name="Gilbert C."/>
            <person name="Cordaux R."/>
        </authorList>
    </citation>
    <scope>NUCLEOTIDE SEQUENCE [LARGE SCALE GENOMIC DNA]</scope>
    <source>
        <strain evidence="1">ANa2</strain>
        <tissue evidence="1">Whole body excluding digestive tract and cuticle</tissue>
    </source>
</reference>